<keyword evidence="1" id="KW-0479">Metal-binding</keyword>
<dbReference type="PROSITE" id="PS50158">
    <property type="entry name" value="ZF_CCHC"/>
    <property type="match status" value="1"/>
</dbReference>
<organism evidence="4 5">
    <name type="scientific">Mytilus coruscus</name>
    <name type="common">Sea mussel</name>
    <dbReference type="NCBI Taxonomy" id="42192"/>
    <lineage>
        <taxon>Eukaryota</taxon>
        <taxon>Metazoa</taxon>
        <taxon>Spiralia</taxon>
        <taxon>Lophotrochozoa</taxon>
        <taxon>Mollusca</taxon>
        <taxon>Bivalvia</taxon>
        <taxon>Autobranchia</taxon>
        <taxon>Pteriomorphia</taxon>
        <taxon>Mytilida</taxon>
        <taxon>Mytiloidea</taxon>
        <taxon>Mytilidae</taxon>
        <taxon>Mytilinae</taxon>
        <taxon>Mytilus</taxon>
    </lineage>
</organism>
<evidence type="ECO:0000259" key="3">
    <source>
        <dbReference type="PROSITE" id="PS50158"/>
    </source>
</evidence>
<dbReference type="AlphaFoldDB" id="A0A6J8C8H4"/>
<dbReference type="InterPro" id="IPR036691">
    <property type="entry name" value="Endo/exonu/phosph_ase_sf"/>
</dbReference>
<dbReference type="InterPro" id="IPR000477">
    <property type="entry name" value="RT_dom"/>
</dbReference>
<feature type="compositionally biased region" description="Acidic residues" evidence="2">
    <location>
        <begin position="232"/>
        <end position="286"/>
    </location>
</feature>
<dbReference type="SUPFAM" id="SSF56219">
    <property type="entry name" value="DNase I-like"/>
    <property type="match status" value="1"/>
</dbReference>
<evidence type="ECO:0000256" key="2">
    <source>
        <dbReference type="SAM" id="MobiDB-lite"/>
    </source>
</evidence>
<evidence type="ECO:0000313" key="5">
    <source>
        <dbReference type="Proteomes" id="UP000507470"/>
    </source>
</evidence>
<feature type="compositionally biased region" description="Polar residues" evidence="2">
    <location>
        <begin position="203"/>
        <end position="222"/>
    </location>
</feature>
<dbReference type="EMBL" id="CACVKT020004828">
    <property type="protein sequence ID" value="CAC5391801.1"/>
    <property type="molecule type" value="Genomic_DNA"/>
</dbReference>
<dbReference type="Proteomes" id="UP000507470">
    <property type="component" value="Unassembled WGS sequence"/>
</dbReference>
<gene>
    <name evidence="4" type="ORF">MCOR_26784</name>
</gene>
<feature type="region of interest" description="Disordered" evidence="2">
    <location>
        <begin position="203"/>
        <end position="298"/>
    </location>
</feature>
<dbReference type="SUPFAM" id="SSF57756">
    <property type="entry name" value="Retrovirus zinc finger-like domains"/>
    <property type="match status" value="1"/>
</dbReference>
<dbReference type="InterPro" id="IPR005135">
    <property type="entry name" value="Endo/exonuclease/phosphatase"/>
</dbReference>
<dbReference type="PANTHER" id="PTHR31635:SF196">
    <property type="entry name" value="REVERSE TRANSCRIPTASE DOMAIN-CONTAINING PROTEIN-RELATED"/>
    <property type="match status" value="1"/>
</dbReference>
<proteinExistence type="predicted"/>
<dbReference type="Pfam" id="PF00078">
    <property type="entry name" value="RVT_1"/>
    <property type="match status" value="1"/>
</dbReference>
<dbReference type="Pfam" id="PF00098">
    <property type="entry name" value="zf-CCHC"/>
    <property type="match status" value="1"/>
</dbReference>
<dbReference type="GO" id="GO:0003676">
    <property type="term" value="F:nucleic acid binding"/>
    <property type="evidence" value="ECO:0007669"/>
    <property type="project" value="InterPro"/>
</dbReference>
<dbReference type="InterPro" id="IPR001878">
    <property type="entry name" value="Znf_CCHC"/>
</dbReference>
<evidence type="ECO:0000313" key="4">
    <source>
        <dbReference type="EMBL" id="CAC5391801.1"/>
    </source>
</evidence>
<dbReference type="GO" id="GO:0008270">
    <property type="term" value="F:zinc ion binding"/>
    <property type="evidence" value="ECO:0007669"/>
    <property type="project" value="UniProtKB-KW"/>
</dbReference>
<reference evidence="4 5" key="1">
    <citation type="submission" date="2020-06" db="EMBL/GenBank/DDBJ databases">
        <authorList>
            <person name="Li R."/>
            <person name="Bekaert M."/>
        </authorList>
    </citation>
    <scope>NUCLEOTIDE SEQUENCE [LARGE SCALE GENOMIC DNA]</scope>
    <source>
        <strain evidence="5">wild</strain>
    </source>
</reference>
<dbReference type="InterPro" id="IPR036875">
    <property type="entry name" value="Znf_CCHC_sf"/>
</dbReference>
<evidence type="ECO:0000256" key="1">
    <source>
        <dbReference type="PROSITE-ProRule" id="PRU00047"/>
    </source>
</evidence>
<protein>
    <recommendedName>
        <fullName evidence="3">CCHC-type domain-containing protein</fullName>
    </recommendedName>
</protein>
<dbReference type="PANTHER" id="PTHR31635">
    <property type="entry name" value="REVERSE TRANSCRIPTASE DOMAIN-CONTAINING PROTEIN-RELATED"/>
    <property type="match status" value="1"/>
</dbReference>
<accession>A0A6J8C8H4</accession>
<dbReference type="Gene3D" id="4.10.60.10">
    <property type="entry name" value="Zinc finger, CCHC-type"/>
    <property type="match status" value="1"/>
</dbReference>
<dbReference type="OrthoDB" id="6255742at2759"/>
<name>A0A6J8C8H4_MYTCO</name>
<dbReference type="GO" id="GO:0003824">
    <property type="term" value="F:catalytic activity"/>
    <property type="evidence" value="ECO:0007669"/>
    <property type="project" value="InterPro"/>
</dbReference>
<keyword evidence="1" id="KW-0863">Zinc-finger</keyword>
<dbReference type="SMART" id="SM00343">
    <property type="entry name" value="ZnF_C2HC"/>
    <property type="match status" value="2"/>
</dbReference>
<feature type="domain" description="CCHC-type" evidence="3">
    <location>
        <begin position="115"/>
        <end position="131"/>
    </location>
</feature>
<dbReference type="Pfam" id="PF14529">
    <property type="entry name" value="Exo_endo_phos_2"/>
    <property type="match status" value="1"/>
</dbReference>
<keyword evidence="5" id="KW-1185">Reference proteome</keyword>
<dbReference type="Gene3D" id="3.60.10.10">
    <property type="entry name" value="Endonuclease/exonuclease/phosphatase"/>
    <property type="match status" value="1"/>
</dbReference>
<sequence length="957" mass="107867">MGDKTYPLDDNYSKEQTVRVNVGSTKLISPEPVIDEIEKKCGVGSVLACVPKNDTGYEVVMRERRNVGEISGDSISIQVSGKDTAYYRVIHNDQVKVCSGCYSAEHLYRDCPEFKCFKCGQQGHISKNCSENKCKSCLRTKTDCDCLTRKRYFGEGFGQTPEGKEKHPGVVFLTIKENIKKLTPVVKKNNAELTENVNENDLASVNTSDIGPSVISSEQGTSDDVKINGEDGNGEDADDGNGNGNDDDGNGEIGDDNEGDGIGNGDEDDEDEYTDADEAMEDDVTETVDNASDNGEKTKIATDNSVKTKIATEMTDKDSEQISDGQIVTVSNISKCNLLLSTNEIVNENVSCETTVNDEKLASSLSGTKNAAREEMMVFLNIYAPNNVNEKYEFFLKCKQKISKEKYVLVAGDFNTTLSSLDKSGKTLHCNDKAVKSLCNFMQEKGLYDIWRNRNVNTKVFSRKQVVQGFLIQSRIDYFLVSLDLKSCIKNIHYKDTSFSDHSIVSMKVDFCNVEKGPELKTQLEDIETYKCKGAILRSKSQWALETDRNTAYFLKLEKYRQNKNVISEIKDRDGKIVTETNDLLDVIHDYYKHLFSCVSIDMHSVDKLLNNVNVKIDDEDVEMCDNEINIEEIEKSLKGMKKGKTPGPDGKDIADTVASVRDFMDLVEMDDIECYLLKLDQEKAFDRAGHEYLFAVLDKFGFGNKFKNLIKIFYTNIFSSVKCNGFLTPYFRLKNSVKQGCPISALLYVLLAEPLSIAIKKNCEIRGVVIPNTNVEEKVFVHADDTTLTLVDKNSVSETFRTFIEAGVCKIKDIAYECKPGFLKESYIQEIVLEKFPEVSENKMLHAVRNVLETIPDEYKVLVEANVHVSKTPVLNPMIKDGVQICSLPSTTSFYYQMLVSKLSREPKSVSRWRLMYADFDLRKVQKIINFPFLQSDCREIAFKFFHRIIFTRKAI</sequence>
<keyword evidence="1" id="KW-0862">Zinc</keyword>